<sequence length="182" mass="20893">EPNCPDRRLRRAALRRRRERCRRGHDDPLEERSCHAHRRPQPVAHAHDRARGRGARRADEDATDEHRDVRRRLDAAGVARQLRQPRRVTTRADHVLADLGQTAERGDPRAGVADAERVARRRHARAAAQASSRGAQARRELVAGHCAERLRHPRHADLDRAREHQGRQGLGLRPVDRRRGRV</sequence>
<name>A0A6J4SBR9_9ACTN</name>
<feature type="compositionally biased region" description="Basic and acidic residues" evidence="1">
    <location>
        <begin position="137"/>
        <end position="166"/>
    </location>
</feature>
<feature type="compositionally biased region" description="Basic and acidic residues" evidence="1">
    <location>
        <begin position="45"/>
        <end position="74"/>
    </location>
</feature>
<feature type="compositionally biased region" description="Basic and acidic residues" evidence="1">
    <location>
        <begin position="104"/>
        <end position="118"/>
    </location>
</feature>
<feature type="non-terminal residue" evidence="2">
    <location>
        <position position="1"/>
    </location>
</feature>
<proteinExistence type="predicted"/>
<accession>A0A6J4SBR9</accession>
<dbReference type="EMBL" id="CADCVQ010000070">
    <property type="protein sequence ID" value="CAA9495133.1"/>
    <property type="molecule type" value="Genomic_DNA"/>
</dbReference>
<evidence type="ECO:0000313" key="2">
    <source>
        <dbReference type="EMBL" id="CAA9495133.1"/>
    </source>
</evidence>
<feature type="compositionally biased region" description="Low complexity" evidence="1">
    <location>
        <begin position="126"/>
        <end position="135"/>
    </location>
</feature>
<reference evidence="2" key="1">
    <citation type="submission" date="2020-02" db="EMBL/GenBank/DDBJ databases">
        <authorList>
            <person name="Meier V. D."/>
        </authorList>
    </citation>
    <scope>NUCLEOTIDE SEQUENCE</scope>
    <source>
        <strain evidence="2">AVDCRST_MAG67</strain>
    </source>
</reference>
<protein>
    <submittedName>
        <fullName evidence="2">Uncharacterized protein</fullName>
    </submittedName>
</protein>
<organism evidence="2">
    <name type="scientific">uncultured Solirubrobacteraceae bacterium</name>
    <dbReference type="NCBI Taxonomy" id="1162706"/>
    <lineage>
        <taxon>Bacteria</taxon>
        <taxon>Bacillati</taxon>
        <taxon>Actinomycetota</taxon>
        <taxon>Thermoleophilia</taxon>
        <taxon>Solirubrobacterales</taxon>
        <taxon>Solirubrobacteraceae</taxon>
        <taxon>environmental samples</taxon>
    </lineage>
</organism>
<feature type="region of interest" description="Disordered" evidence="1">
    <location>
        <begin position="16"/>
        <end position="182"/>
    </location>
</feature>
<gene>
    <name evidence="2" type="ORF">AVDCRST_MAG67-1631</name>
</gene>
<dbReference type="AlphaFoldDB" id="A0A6J4SBR9"/>
<feature type="non-terminal residue" evidence="2">
    <location>
        <position position="182"/>
    </location>
</feature>
<feature type="compositionally biased region" description="Basic and acidic residues" evidence="1">
    <location>
        <begin position="24"/>
        <end position="34"/>
    </location>
</feature>
<evidence type="ECO:0000256" key="1">
    <source>
        <dbReference type="SAM" id="MobiDB-lite"/>
    </source>
</evidence>